<dbReference type="AlphaFoldDB" id="A0A5M8FVK5"/>
<dbReference type="Pfam" id="PF00535">
    <property type="entry name" value="Glycos_transf_2"/>
    <property type="match status" value="1"/>
</dbReference>
<comment type="caution">
    <text evidence="4">The sequence shown here is derived from an EMBL/GenBank/DDBJ whole genome shotgun (WGS) entry which is preliminary data.</text>
</comment>
<dbReference type="InterPro" id="IPR001173">
    <property type="entry name" value="Glyco_trans_2-like"/>
</dbReference>
<evidence type="ECO:0000313" key="4">
    <source>
        <dbReference type="EMBL" id="KAA6187854.1"/>
    </source>
</evidence>
<accession>A0A5M8FVK5</accession>
<reference evidence="4 5" key="1">
    <citation type="submission" date="2019-09" db="EMBL/GenBank/DDBJ databases">
        <title>Whole-genome sequence of the purple sulfur bacterium Thiohalocapsa marina DSM 19078.</title>
        <authorList>
            <person name="Kyndt J.A."/>
            <person name="Meyer T.E."/>
        </authorList>
    </citation>
    <scope>NUCLEOTIDE SEQUENCE [LARGE SCALE GENOMIC DNA]</scope>
    <source>
        <strain evidence="4 5">DSM 19078</strain>
    </source>
</reference>
<keyword evidence="1" id="KW-0175">Coiled coil</keyword>
<keyword evidence="4" id="KW-0808">Transferase</keyword>
<dbReference type="PANTHER" id="PTHR43179:SF7">
    <property type="entry name" value="RHAMNOSYLTRANSFERASE WBBL"/>
    <property type="match status" value="1"/>
</dbReference>
<dbReference type="Gene3D" id="3.40.50.2000">
    <property type="entry name" value="Glycogen Phosphorylase B"/>
    <property type="match status" value="1"/>
</dbReference>
<evidence type="ECO:0000256" key="2">
    <source>
        <dbReference type="SAM" id="MobiDB-lite"/>
    </source>
</evidence>
<evidence type="ECO:0000259" key="3">
    <source>
        <dbReference type="Pfam" id="PF00535"/>
    </source>
</evidence>
<dbReference type="Pfam" id="PF13469">
    <property type="entry name" value="Sulfotransfer_3"/>
    <property type="match status" value="1"/>
</dbReference>
<dbReference type="InterPro" id="IPR027417">
    <property type="entry name" value="P-loop_NTPase"/>
</dbReference>
<dbReference type="SUPFAM" id="SSF53448">
    <property type="entry name" value="Nucleotide-diphospho-sugar transferases"/>
    <property type="match status" value="1"/>
</dbReference>
<dbReference type="CDD" id="cd04186">
    <property type="entry name" value="GT_2_like_c"/>
    <property type="match status" value="1"/>
</dbReference>
<protein>
    <submittedName>
        <fullName evidence="4">Glycosyltransferase</fullName>
    </submittedName>
</protein>
<proteinExistence type="predicted"/>
<feature type="coiled-coil region" evidence="1">
    <location>
        <begin position="289"/>
        <end position="316"/>
    </location>
</feature>
<organism evidence="4 5">
    <name type="scientific">Thiohalocapsa marina</name>
    <dbReference type="NCBI Taxonomy" id="424902"/>
    <lineage>
        <taxon>Bacteria</taxon>
        <taxon>Pseudomonadati</taxon>
        <taxon>Pseudomonadota</taxon>
        <taxon>Gammaproteobacteria</taxon>
        <taxon>Chromatiales</taxon>
        <taxon>Chromatiaceae</taxon>
        <taxon>Thiohalocapsa</taxon>
    </lineage>
</organism>
<sequence length="1135" mass="126491">MSTPSARYEGYEQGVLMQIFVLGMHRSGTSALTRIINMMGASLGPAHLVGGPAADNPKGFWERTDVSGLNDDLLRELDCRWDDIAHLSPQDFDRLWPEPLLDRLQQVLFQLDTHRPWVLKDPRLCLTLPVWRRHLEVPVCILMHRSPIEVAQSLSARNGFSLTHGIALWEQYTLSALQGSAGLPRRVLSYAHLLERPMETVGELYEFLREAEVGGLRLPSEREVAAFLDNGLRHHETTVESMDGYLNLAQQRLALAMADGSALSWTEVPQPSAGAVETLALIRSQRVNAEQVHASLQRLQADLVDAHAELERSVQAAEQVASQDREIAALGTDLTTVQRRAGELQERLDASLVEIDAKDTQIAALGTDLTTVQRRSEALAQQVDHTLADNASKTALAEQLAQETMLLGRWLDGIDSSFRAAMGSWRWRLGDSAVRSVERLMRRSKPALATDHIEAVLAEFRRWRQDGGAWGRVWKIQLRPPVGANLGSVPVQTPRSSASASATPLTPRLPHAAEGKPDVLIFPIIDWHFRIQRPQHIARCLGELGHRVFYFTTTPLPETEQAGYEILENPATNVYLCRLTHRGAAVSIYDRPMDEAVRDAMLSSLQRLQAEWMLHCPVSVVHLPFWGPLAAAIPGGPVIYDCMDYHAGFSTHTAQMQREEDRLFQLADAVITTSDWLSKRIAHKAPTNVLIRNGAEVQRFKEAAAANNTSPGSRPVVGYVGAIAEWFDTALVAAAADAYPDWDFVLVGATHGCDTRPLEKRPNVQLLGEQPYDSIPARVAAFDVCIIPFQLTELIQATNPVKAYEYLSARKPVVATNLPELRPLTDLVHVTDSHEAFITALATAMDEHDDAILRTNRQAWATDQDWLGRARQFETVMSAQLPKASVIVLTYNNLDYTKACLESLEQFTDYPDWELIIVDNASTDGTPAFLQDYAGGRSHVRLILNDDNLGFAGGNNCGLRVAKGDYVVLLNNDTYVTQGWLYGLIRHLAKDPKLGLVGPVTNNIGNEAKIDIHYSNMSEMAVAARAYTAAHARHLIPNDVVAFFCVAWRRSLLEEVGLLDEQFELGFFEDDDYCRRVREAGYGVAIAEDVFIHHHLSASFGTLPDEARKRLFDDNRARYEAKWGEGWTQHVYRDK</sequence>
<feature type="region of interest" description="Disordered" evidence="2">
    <location>
        <begin position="487"/>
        <end position="510"/>
    </location>
</feature>
<dbReference type="InterPro" id="IPR029044">
    <property type="entry name" value="Nucleotide-diphossugar_trans"/>
</dbReference>
<dbReference type="EMBL" id="VWXX01000001">
    <property type="protein sequence ID" value="KAA6187854.1"/>
    <property type="molecule type" value="Genomic_DNA"/>
</dbReference>
<dbReference type="PANTHER" id="PTHR43179">
    <property type="entry name" value="RHAMNOSYLTRANSFERASE WBBL"/>
    <property type="match status" value="1"/>
</dbReference>
<dbReference type="SUPFAM" id="SSF53756">
    <property type="entry name" value="UDP-Glycosyltransferase/glycogen phosphorylase"/>
    <property type="match status" value="1"/>
</dbReference>
<dbReference type="SUPFAM" id="SSF52540">
    <property type="entry name" value="P-loop containing nucleoside triphosphate hydrolases"/>
    <property type="match status" value="1"/>
</dbReference>
<dbReference type="Gene3D" id="3.40.50.300">
    <property type="entry name" value="P-loop containing nucleotide triphosphate hydrolases"/>
    <property type="match status" value="1"/>
</dbReference>
<dbReference type="OrthoDB" id="9801954at2"/>
<gene>
    <name evidence="4" type="ORF">F2Q65_01040</name>
</gene>
<feature type="domain" description="Glycosyltransferase 2-like" evidence="3">
    <location>
        <begin position="885"/>
        <end position="1056"/>
    </location>
</feature>
<name>A0A5M8FVK5_9GAMM</name>
<dbReference type="Gene3D" id="3.90.550.10">
    <property type="entry name" value="Spore Coat Polysaccharide Biosynthesis Protein SpsA, Chain A"/>
    <property type="match status" value="1"/>
</dbReference>
<evidence type="ECO:0000313" key="5">
    <source>
        <dbReference type="Proteomes" id="UP000322981"/>
    </source>
</evidence>
<dbReference type="GO" id="GO:0016740">
    <property type="term" value="F:transferase activity"/>
    <property type="evidence" value="ECO:0007669"/>
    <property type="project" value="UniProtKB-KW"/>
</dbReference>
<keyword evidence="5" id="KW-1185">Reference proteome</keyword>
<dbReference type="Pfam" id="PF13692">
    <property type="entry name" value="Glyco_trans_1_4"/>
    <property type="match status" value="1"/>
</dbReference>
<evidence type="ECO:0000256" key="1">
    <source>
        <dbReference type="SAM" id="Coils"/>
    </source>
</evidence>
<dbReference type="Proteomes" id="UP000322981">
    <property type="component" value="Unassembled WGS sequence"/>
</dbReference>